<dbReference type="Pfam" id="PF00646">
    <property type="entry name" value="F-box"/>
    <property type="match status" value="1"/>
</dbReference>
<name>A0A2G2VP59_CAPBA</name>
<dbReference type="OrthoDB" id="591557at2759"/>
<dbReference type="SUPFAM" id="SSF81383">
    <property type="entry name" value="F-box domain"/>
    <property type="match status" value="1"/>
</dbReference>
<evidence type="ECO:0000313" key="3">
    <source>
        <dbReference type="EMBL" id="PHT34733.1"/>
    </source>
</evidence>
<reference evidence="4" key="2">
    <citation type="journal article" date="2017" name="J. Anim. Genet.">
        <title>Multiple reference genome sequences of hot pepper reveal the massive evolution of plant disease resistance genes by retroduplication.</title>
        <authorList>
            <person name="Kim S."/>
            <person name="Park J."/>
            <person name="Yeom S.-I."/>
            <person name="Kim Y.-M."/>
            <person name="Seo E."/>
            <person name="Kim K.-T."/>
            <person name="Kim M.-S."/>
            <person name="Lee J.M."/>
            <person name="Cheong K."/>
            <person name="Shin H.-S."/>
            <person name="Kim S.-B."/>
            <person name="Han K."/>
            <person name="Lee J."/>
            <person name="Park M."/>
            <person name="Lee H.-A."/>
            <person name="Lee H.-Y."/>
            <person name="Lee Y."/>
            <person name="Oh S."/>
            <person name="Lee J.H."/>
            <person name="Choi E."/>
            <person name="Choi E."/>
            <person name="Lee S.E."/>
            <person name="Jeon J."/>
            <person name="Kim H."/>
            <person name="Choi G."/>
            <person name="Song H."/>
            <person name="Lee J."/>
            <person name="Lee S.-C."/>
            <person name="Kwon J.-K."/>
            <person name="Lee H.-Y."/>
            <person name="Koo N."/>
            <person name="Hong Y."/>
            <person name="Kim R.W."/>
            <person name="Kang W.-H."/>
            <person name="Huh J.H."/>
            <person name="Kang B.-C."/>
            <person name="Yang T.-J."/>
            <person name="Lee Y.-H."/>
            <person name="Bennetzen J.L."/>
            <person name="Choi D."/>
        </authorList>
    </citation>
    <scope>NUCLEOTIDE SEQUENCE [LARGE SCALE GENOMIC DNA]</scope>
    <source>
        <strain evidence="4">cv. PBC81</strain>
    </source>
</reference>
<feature type="region of interest" description="Disordered" evidence="1">
    <location>
        <begin position="380"/>
        <end position="399"/>
    </location>
</feature>
<dbReference type="STRING" id="33114.A0A2G2VP59"/>
<sequence>MSDIPQEVIDEILSRLPVKSLLRFKCVSKSFKSLIDSPKFIQAHLKQQSLKPNSDGKLLILNKNQKKLFSLDDFNSSILNTQQQPQELEHPFEQPHDEIQVLGSCNGLVFLSNNVCENGIWNLSTKVYVKLDRFCRISLPRVPPKGEGKYMFFDQICGGFGYDSSHDDYKVVRIVQCVFSYGNLLSETMIYSLKMGVWKDGEDCPYWLVKEDFGTYAAGALYWLGFKESHGELILVSLDLGSERFEQVLYPENLGKPCRLNLAALGDCLCLLAASGHVVTRMDVKNHVDVWVLKAYGVEQSWVKLFTVEQLEGRQHFSYMRSIAYSMTGGEVLLEMDNRKFLWYNHEKKSLKRAKIGGGLNSFESFVNFGTLVPLYGRGNEKDSKKGAEEGDGSVTDEL</sequence>
<dbReference type="EMBL" id="MLFT02000011">
    <property type="protein sequence ID" value="PHT34733.1"/>
    <property type="molecule type" value="Genomic_DNA"/>
</dbReference>
<evidence type="ECO:0000313" key="4">
    <source>
        <dbReference type="Proteomes" id="UP000224567"/>
    </source>
</evidence>
<feature type="compositionally biased region" description="Basic and acidic residues" evidence="1">
    <location>
        <begin position="380"/>
        <end position="389"/>
    </location>
</feature>
<comment type="caution">
    <text evidence="3">The sequence shown here is derived from an EMBL/GenBank/DDBJ whole genome shotgun (WGS) entry which is preliminary data.</text>
</comment>
<dbReference type="InterPro" id="IPR001810">
    <property type="entry name" value="F-box_dom"/>
</dbReference>
<feature type="compositionally biased region" description="Acidic residues" evidence="1">
    <location>
        <begin position="390"/>
        <end position="399"/>
    </location>
</feature>
<dbReference type="PANTHER" id="PTHR31672:SF13">
    <property type="entry name" value="F-BOX PROTEIN CPR30-LIKE"/>
    <property type="match status" value="1"/>
</dbReference>
<dbReference type="PANTHER" id="PTHR31672">
    <property type="entry name" value="BNACNNG10540D PROTEIN"/>
    <property type="match status" value="1"/>
</dbReference>
<dbReference type="Proteomes" id="UP000224567">
    <property type="component" value="Unassembled WGS sequence"/>
</dbReference>
<reference evidence="3 4" key="1">
    <citation type="journal article" date="2017" name="Genome Biol.">
        <title>New reference genome sequences of hot pepper reveal the massive evolution of plant disease-resistance genes by retroduplication.</title>
        <authorList>
            <person name="Kim S."/>
            <person name="Park J."/>
            <person name="Yeom S.I."/>
            <person name="Kim Y.M."/>
            <person name="Seo E."/>
            <person name="Kim K.T."/>
            <person name="Kim M.S."/>
            <person name="Lee J.M."/>
            <person name="Cheong K."/>
            <person name="Shin H.S."/>
            <person name="Kim S.B."/>
            <person name="Han K."/>
            <person name="Lee J."/>
            <person name="Park M."/>
            <person name="Lee H.A."/>
            <person name="Lee H.Y."/>
            <person name="Lee Y."/>
            <person name="Oh S."/>
            <person name="Lee J.H."/>
            <person name="Choi E."/>
            <person name="Choi E."/>
            <person name="Lee S.E."/>
            <person name="Jeon J."/>
            <person name="Kim H."/>
            <person name="Choi G."/>
            <person name="Song H."/>
            <person name="Lee J."/>
            <person name="Lee S.C."/>
            <person name="Kwon J.K."/>
            <person name="Lee H.Y."/>
            <person name="Koo N."/>
            <person name="Hong Y."/>
            <person name="Kim R.W."/>
            <person name="Kang W.H."/>
            <person name="Huh J.H."/>
            <person name="Kang B.C."/>
            <person name="Yang T.J."/>
            <person name="Lee Y.H."/>
            <person name="Bennetzen J.L."/>
            <person name="Choi D."/>
        </authorList>
    </citation>
    <scope>NUCLEOTIDE SEQUENCE [LARGE SCALE GENOMIC DNA]</scope>
    <source>
        <strain evidence="4">cv. PBC81</strain>
    </source>
</reference>
<dbReference type="CDD" id="cd22157">
    <property type="entry name" value="F-box_AtFBW1-like"/>
    <property type="match status" value="1"/>
</dbReference>
<keyword evidence="4" id="KW-1185">Reference proteome</keyword>
<dbReference type="PROSITE" id="PS50181">
    <property type="entry name" value="FBOX"/>
    <property type="match status" value="1"/>
</dbReference>
<evidence type="ECO:0000259" key="2">
    <source>
        <dbReference type="PROSITE" id="PS50181"/>
    </source>
</evidence>
<dbReference type="Gene3D" id="1.20.1280.50">
    <property type="match status" value="1"/>
</dbReference>
<evidence type="ECO:0000256" key="1">
    <source>
        <dbReference type="SAM" id="MobiDB-lite"/>
    </source>
</evidence>
<dbReference type="InterPro" id="IPR006527">
    <property type="entry name" value="F-box-assoc_dom_typ1"/>
</dbReference>
<dbReference type="NCBIfam" id="TIGR01640">
    <property type="entry name" value="F_box_assoc_1"/>
    <property type="match status" value="1"/>
</dbReference>
<dbReference type="AlphaFoldDB" id="A0A2G2VP59"/>
<protein>
    <recommendedName>
        <fullName evidence="2">F-box domain-containing protein</fullName>
    </recommendedName>
</protein>
<accession>A0A2G2VP59</accession>
<proteinExistence type="predicted"/>
<organism evidence="3 4">
    <name type="scientific">Capsicum baccatum</name>
    <name type="common">Peruvian pepper</name>
    <dbReference type="NCBI Taxonomy" id="33114"/>
    <lineage>
        <taxon>Eukaryota</taxon>
        <taxon>Viridiplantae</taxon>
        <taxon>Streptophyta</taxon>
        <taxon>Embryophyta</taxon>
        <taxon>Tracheophyta</taxon>
        <taxon>Spermatophyta</taxon>
        <taxon>Magnoliopsida</taxon>
        <taxon>eudicotyledons</taxon>
        <taxon>Gunneridae</taxon>
        <taxon>Pentapetalae</taxon>
        <taxon>asterids</taxon>
        <taxon>lamiids</taxon>
        <taxon>Solanales</taxon>
        <taxon>Solanaceae</taxon>
        <taxon>Solanoideae</taxon>
        <taxon>Capsiceae</taxon>
        <taxon>Capsicum</taxon>
    </lineage>
</organism>
<gene>
    <name evidence="3" type="ORF">CQW23_26533</name>
</gene>
<feature type="domain" description="F-box" evidence="2">
    <location>
        <begin position="1"/>
        <end position="44"/>
    </location>
</feature>
<dbReference type="SMART" id="SM00256">
    <property type="entry name" value="FBOX"/>
    <property type="match status" value="1"/>
</dbReference>
<dbReference type="InterPro" id="IPR017451">
    <property type="entry name" value="F-box-assoc_interact_dom"/>
</dbReference>
<dbReference type="InterPro" id="IPR050796">
    <property type="entry name" value="SCF_F-box_component"/>
</dbReference>
<dbReference type="InterPro" id="IPR036047">
    <property type="entry name" value="F-box-like_dom_sf"/>
</dbReference>
<dbReference type="Pfam" id="PF07734">
    <property type="entry name" value="FBA_1"/>
    <property type="match status" value="1"/>
</dbReference>